<organism evidence="2 3">
    <name type="scientific">Kipferlia bialata</name>
    <dbReference type="NCBI Taxonomy" id="797122"/>
    <lineage>
        <taxon>Eukaryota</taxon>
        <taxon>Metamonada</taxon>
        <taxon>Carpediemonas-like organisms</taxon>
        <taxon>Kipferlia</taxon>
    </lineage>
</organism>
<evidence type="ECO:0000313" key="3">
    <source>
        <dbReference type="Proteomes" id="UP000265618"/>
    </source>
</evidence>
<evidence type="ECO:0000256" key="1">
    <source>
        <dbReference type="SAM" id="MobiDB-lite"/>
    </source>
</evidence>
<dbReference type="Proteomes" id="UP000265618">
    <property type="component" value="Unassembled WGS sequence"/>
</dbReference>
<reference evidence="2 3" key="1">
    <citation type="journal article" date="2018" name="PLoS ONE">
        <title>The draft genome of Kipferlia bialata reveals reductive genome evolution in fornicate parasites.</title>
        <authorList>
            <person name="Tanifuji G."/>
            <person name="Takabayashi S."/>
            <person name="Kume K."/>
            <person name="Takagi M."/>
            <person name="Nakayama T."/>
            <person name="Kamikawa R."/>
            <person name="Inagaki Y."/>
            <person name="Hashimoto T."/>
        </authorList>
    </citation>
    <scope>NUCLEOTIDE SEQUENCE [LARGE SCALE GENOMIC DNA]</scope>
    <source>
        <strain evidence="2">NY0173</strain>
    </source>
</reference>
<feature type="region of interest" description="Disordered" evidence="1">
    <location>
        <begin position="189"/>
        <end position="220"/>
    </location>
</feature>
<dbReference type="OrthoDB" id="567787at2759"/>
<dbReference type="AlphaFoldDB" id="A0A9K3CN93"/>
<feature type="compositionally biased region" description="Basic and acidic residues" evidence="1">
    <location>
        <begin position="190"/>
        <end position="218"/>
    </location>
</feature>
<protein>
    <submittedName>
        <fullName evidence="2">Protein MAATS1</fullName>
    </submittedName>
</protein>
<keyword evidence="3" id="KW-1185">Reference proteome</keyword>
<dbReference type="PANTHER" id="PTHR22455">
    <property type="entry name" value="CILIA- AND FLAGELLA-ASSOCIATED PROTEIN 91"/>
    <property type="match status" value="1"/>
</dbReference>
<sequence>MAEHKQLLAAAVALRTGRKERERESSLGVVPVTTETVPKKEAGREREMSAASSVTTAAPAPRAVTEEETETPEQRAESLSLFDAVVFLQRLLRGRAQQNYMFLEKEKRLGLVHEIRLAEEIQRARAAPVLLDAAAQARIDEIRSAFVTSSTTTAVGSAVSQAISALHGDRVRRRDLARLGAIMRLAEAQRGPREDAEKERRQSENISRMKRDFAEQKGTEAYAGSSHTLVTELMSATVSKVARRKALVSARRAASAVAALDDAQYETERQDPAAAMHGLMNSMLMPEVDRQTARYKLKQEQAKYLHAARHSLTRALNQIEAASEVDQ</sequence>
<feature type="compositionally biased region" description="Basic and acidic residues" evidence="1">
    <location>
        <begin position="37"/>
        <end position="48"/>
    </location>
</feature>
<dbReference type="PANTHER" id="PTHR22455:SF10">
    <property type="entry name" value="CILIA- AND FLAGELLA-ASSOCIATED PROTEIN 91"/>
    <property type="match status" value="1"/>
</dbReference>
<accession>A0A9K3CN93</accession>
<name>A0A9K3CN93_9EUKA</name>
<proteinExistence type="predicted"/>
<dbReference type="InterPro" id="IPR026720">
    <property type="entry name" value="CFAP91"/>
</dbReference>
<dbReference type="EMBL" id="BDIP01000128">
    <property type="protein sequence ID" value="GIQ80236.1"/>
    <property type="molecule type" value="Genomic_DNA"/>
</dbReference>
<feature type="compositionally biased region" description="Low complexity" evidence="1">
    <location>
        <begin position="49"/>
        <end position="63"/>
    </location>
</feature>
<feature type="region of interest" description="Disordered" evidence="1">
    <location>
        <begin position="14"/>
        <end position="75"/>
    </location>
</feature>
<evidence type="ECO:0000313" key="2">
    <source>
        <dbReference type="EMBL" id="GIQ80236.1"/>
    </source>
</evidence>
<gene>
    <name evidence="2" type="ORF">KIPB_001000</name>
</gene>
<comment type="caution">
    <text evidence="2">The sequence shown here is derived from an EMBL/GenBank/DDBJ whole genome shotgun (WGS) entry which is preliminary data.</text>
</comment>